<name>A0AAD5LFB0_PYTIN</name>
<dbReference type="AlphaFoldDB" id="A0AAD5LFB0"/>
<accession>A0AAD5LFB0</accession>
<keyword evidence="2" id="KW-1185">Reference proteome</keyword>
<gene>
    <name evidence="1" type="ORF">P43SY_006076</name>
</gene>
<sequence length="253" mass="28214">MSTLIASAVSPLPSTPVSWTPCGFSFPFESDNKTTFECTNITVPLCHPGFCEMEESMAQMYHMFNGSVSFYTSDHRGTGRSFFLQCANSSFVDLPELPECFGEALSKIDGHVNAFSASSAATDHKIIMQQLISRDTDLFIHGVSYGTNVLQRLVQIAPSIAKRFIFDGVDVATTKTDPFQSDYAHRHQYIMAPSRRLLEACFDDPTCPLKFKSRSTTLEEVLALYKRLDDEIETNACSKTLVEGEEFSRPRAL</sequence>
<evidence type="ECO:0000313" key="1">
    <source>
        <dbReference type="EMBL" id="KAJ0399098.1"/>
    </source>
</evidence>
<reference evidence="1" key="1">
    <citation type="submission" date="2021-12" db="EMBL/GenBank/DDBJ databases">
        <title>Prjna785345.</title>
        <authorList>
            <person name="Rujirawat T."/>
            <person name="Krajaejun T."/>
        </authorList>
    </citation>
    <scope>NUCLEOTIDE SEQUENCE</scope>
    <source>
        <strain evidence="1">Pi057C3</strain>
    </source>
</reference>
<proteinExistence type="predicted"/>
<dbReference type="Proteomes" id="UP001209570">
    <property type="component" value="Unassembled WGS sequence"/>
</dbReference>
<dbReference type="EMBL" id="JAKCXM010000194">
    <property type="protein sequence ID" value="KAJ0399098.1"/>
    <property type="molecule type" value="Genomic_DNA"/>
</dbReference>
<evidence type="ECO:0008006" key="3">
    <source>
        <dbReference type="Google" id="ProtNLM"/>
    </source>
</evidence>
<organism evidence="1 2">
    <name type="scientific">Pythium insidiosum</name>
    <name type="common">Pythiosis disease agent</name>
    <dbReference type="NCBI Taxonomy" id="114742"/>
    <lineage>
        <taxon>Eukaryota</taxon>
        <taxon>Sar</taxon>
        <taxon>Stramenopiles</taxon>
        <taxon>Oomycota</taxon>
        <taxon>Peronosporomycetes</taxon>
        <taxon>Pythiales</taxon>
        <taxon>Pythiaceae</taxon>
        <taxon>Pythium</taxon>
    </lineage>
</organism>
<protein>
    <recommendedName>
        <fullName evidence="3">AB hydrolase-1 domain-containing protein</fullName>
    </recommendedName>
</protein>
<evidence type="ECO:0000313" key="2">
    <source>
        <dbReference type="Proteomes" id="UP001209570"/>
    </source>
</evidence>
<comment type="caution">
    <text evidence="1">The sequence shown here is derived from an EMBL/GenBank/DDBJ whole genome shotgun (WGS) entry which is preliminary data.</text>
</comment>
<dbReference type="SUPFAM" id="SSF53474">
    <property type="entry name" value="alpha/beta-Hydrolases"/>
    <property type="match status" value="1"/>
</dbReference>
<dbReference type="InterPro" id="IPR029058">
    <property type="entry name" value="AB_hydrolase_fold"/>
</dbReference>
<dbReference type="Gene3D" id="3.40.50.1820">
    <property type="entry name" value="alpha/beta hydrolase"/>
    <property type="match status" value="1"/>
</dbReference>